<evidence type="ECO:0000256" key="3">
    <source>
        <dbReference type="ARBA" id="ARBA00022741"/>
    </source>
</evidence>
<evidence type="ECO:0000256" key="2">
    <source>
        <dbReference type="ARBA" id="ARBA00022679"/>
    </source>
</evidence>
<evidence type="ECO:0000313" key="8">
    <source>
        <dbReference type="EMBL" id="MFC4065834.1"/>
    </source>
</evidence>
<sequence length="513" mass="54492">MSRPAKLGPHDQPSIGPYTLLARLGRGGQGEVYLAADADGNRVAVKVLRVDWDPSGVLRRNLDRELVNARKVAQFVTAKVLDFDVVGDQPYIVSEYIEGLTLAEHVREQGPLKDSELLQVAMQALTALEAIHQAGIIHCDFKPANIILGHGGARVIDFGIAQTLDTTHRVGEIAGSFPYMAPEQLANDPLTSAVDLFAWGSTMVFAATGEQAFPGDNREQVAHAILNRPPRLDGVEEPLLTSLRACLLKDPDRRPTAAQARKLLFGRRAKPVARPVKAIPPTRVETPIAAPIATPVAVAPVASPSPSPSLSPSPSPSPESVNTGKALAALVGAVVVGAVVIWAMPGLSDGSSGSTAATSTPAPASTTVALPLRKQYEALWPDDSCAKIGAKSGQRVLDKCPLTDGTTLYCAEWANATVMAESARNPGSGPIGELESKGGWRDTWSHQDFGRHGAFYSYRLVEDGKTTGWSIWWQDSTAAISCFLHGSVGSESLLLDSFEAQGFRRSGPVPSRS</sequence>
<dbReference type="Gene3D" id="1.10.510.10">
    <property type="entry name" value="Transferase(Phosphotransferase) domain 1"/>
    <property type="match status" value="1"/>
</dbReference>
<dbReference type="PANTHER" id="PTHR43671:SF13">
    <property type="entry name" value="SERINE_THREONINE-PROTEIN KINASE NEK2"/>
    <property type="match status" value="1"/>
</dbReference>
<evidence type="ECO:0000256" key="6">
    <source>
        <dbReference type="SAM" id="MobiDB-lite"/>
    </source>
</evidence>
<dbReference type="EMBL" id="JBHSBL010000013">
    <property type="protein sequence ID" value="MFC4065834.1"/>
    <property type="molecule type" value="Genomic_DNA"/>
</dbReference>
<evidence type="ECO:0000256" key="5">
    <source>
        <dbReference type="ARBA" id="ARBA00022840"/>
    </source>
</evidence>
<keyword evidence="3" id="KW-0547">Nucleotide-binding</keyword>
<dbReference type="PROSITE" id="PS00108">
    <property type="entry name" value="PROTEIN_KINASE_ST"/>
    <property type="match status" value="1"/>
</dbReference>
<evidence type="ECO:0000259" key="7">
    <source>
        <dbReference type="PROSITE" id="PS50011"/>
    </source>
</evidence>
<dbReference type="InterPro" id="IPR008271">
    <property type="entry name" value="Ser/Thr_kinase_AS"/>
</dbReference>
<dbReference type="RefSeq" id="WP_378066820.1">
    <property type="nucleotide sequence ID" value="NZ_JBHSBL010000013.1"/>
</dbReference>
<name>A0ABV8INN8_9ACTN</name>
<evidence type="ECO:0000313" key="9">
    <source>
        <dbReference type="Proteomes" id="UP001595867"/>
    </source>
</evidence>
<dbReference type="EC" id="2.7.11.1" evidence="1"/>
<feature type="region of interest" description="Disordered" evidence="6">
    <location>
        <begin position="299"/>
        <end position="322"/>
    </location>
</feature>
<dbReference type="PANTHER" id="PTHR43671">
    <property type="entry name" value="SERINE/THREONINE-PROTEIN KINASE NEK"/>
    <property type="match status" value="1"/>
</dbReference>
<protein>
    <recommendedName>
        <fullName evidence="1">non-specific serine/threonine protein kinase</fullName>
        <ecNumber evidence="1">2.7.11.1</ecNumber>
    </recommendedName>
</protein>
<dbReference type="InterPro" id="IPR000719">
    <property type="entry name" value="Prot_kinase_dom"/>
</dbReference>
<comment type="caution">
    <text evidence="8">The sequence shown here is derived from an EMBL/GenBank/DDBJ whole genome shotgun (WGS) entry which is preliminary data.</text>
</comment>
<keyword evidence="5" id="KW-0067">ATP-binding</keyword>
<dbReference type="PROSITE" id="PS50011">
    <property type="entry name" value="PROTEIN_KINASE_DOM"/>
    <property type="match status" value="1"/>
</dbReference>
<evidence type="ECO:0000256" key="4">
    <source>
        <dbReference type="ARBA" id="ARBA00022777"/>
    </source>
</evidence>
<feature type="domain" description="Protein kinase" evidence="7">
    <location>
        <begin position="18"/>
        <end position="265"/>
    </location>
</feature>
<keyword evidence="9" id="KW-1185">Reference proteome</keyword>
<dbReference type="InterPro" id="IPR011009">
    <property type="entry name" value="Kinase-like_dom_sf"/>
</dbReference>
<dbReference type="Gene3D" id="3.30.200.20">
    <property type="entry name" value="Phosphorylase Kinase, domain 1"/>
    <property type="match status" value="1"/>
</dbReference>
<dbReference type="Proteomes" id="UP001595867">
    <property type="component" value="Unassembled WGS sequence"/>
</dbReference>
<dbReference type="GO" id="GO:0004674">
    <property type="term" value="F:protein serine/threonine kinase activity"/>
    <property type="evidence" value="ECO:0007669"/>
    <property type="project" value="UniProtKB-EC"/>
</dbReference>
<dbReference type="CDD" id="cd14014">
    <property type="entry name" value="STKc_PknB_like"/>
    <property type="match status" value="1"/>
</dbReference>
<organism evidence="8 9">
    <name type="scientific">Actinoplanes subglobosus</name>
    <dbReference type="NCBI Taxonomy" id="1547892"/>
    <lineage>
        <taxon>Bacteria</taxon>
        <taxon>Bacillati</taxon>
        <taxon>Actinomycetota</taxon>
        <taxon>Actinomycetes</taxon>
        <taxon>Micromonosporales</taxon>
        <taxon>Micromonosporaceae</taxon>
        <taxon>Actinoplanes</taxon>
    </lineage>
</organism>
<dbReference type="SUPFAM" id="SSF56112">
    <property type="entry name" value="Protein kinase-like (PK-like)"/>
    <property type="match status" value="1"/>
</dbReference>
<accession>A0ABV8INN8</accession>
<keyword evidence="2 8" id="KW-0808">Transferase</keyword>
<dbReference type="Pfam" id="PF00069">
    <property type="entry name" value="Pkinase"/>
    <property type="match status" value="1"/>
</dbReference>
<keyword evidence="4 8" id="KW-0418">Kinase</keyword>
<gene>
    <name evidence="8" type="ORF">ACFO0C_12910</name>
</gene>
<evidence type="ECO:0000256" key="1">
    <source>
        <dbReference type="ARBA" id="ARBA00012513"/>
    </source>
</evidence>
<reference evidence="9" key="1">
    <citation type="journal article" date="2019" name="Int. J. Syst. Evol. Microbiol.">
        <title>The Global Catalogue of Microorganisms (GCM) 10K type strain sequencing project: providing services to taxonomists for standard genome sequencing and annotation.</title>
        <authorList>
            <consortium name="The Broad Institute Genomics Platform"/>
            <consortium name="The Broad Institute Genome Sequencing Center for Infectious Disease"/>
            <person name="Wu L."/>
            <person name="Ma J."/>
        </authorList>
    </citation>
    <scope>NUCLEOTIDE SEQUENCE [LARGE SCALE GENOMIC DNA]</scope>
    <source>
        <strain evidence="9">TBRC 5832</strain>
    </source>
</reference>
<proteinExistence type="predicted"/>
<dbReference type="InterPro" id="IPR050660">
    <property type="entry name" value="NEK_Ser/Thr_kinase"/>
</dbReference>
<feature type="compositionally biased region" description="Pro residues" evidence="6">
    <location>
        <begin position="303"/>
        <end position="317"/>
    </location>
</feature>